<evidence type="ECO:0000313" key="2">
    <source>
        <dbReference type="EMBL" id="BBJ31167.1"/>
    </source>
</evidence>
<feature type="transmembrane region" description="Helical" evidence="1">
    <location>
        <begin position="169"/>
        <end position="188"/>
    </location>
</feature>
<dbReference type="PANTHER" id="PTHR32063">
    <property type="match status" value="1"/>
</dbReference>
<dbReference type="GO" id="GO:0005886">
    <property type="term" value="C:plasma membrane"/>
    <property type="evidence" value="ECO:0007669"/>
    <property type="project" value="TreeGrafter"/>
</dbReference>
<dbReference type="Pfam" id="PF00873">
    <property type="entry name" value="ACR_tran"/>
    <property type="match status" value="1"/>
</dbReference>
<evidence type="ECO:0000256" key="1">
    <source>
        <dbReference type="SAM" id="Phobius"/>
    </source>
</evidence>
<keyword evidence="1" id="KW-0472">Membrane</keyword>
<dbReference type="Gene3D" id="3.30.70.1440">
    <property type="entry name" value="Multidrug efflux transporter AcrB pore domain"/>
    <property type="match status" value="1"/>
</dbReference>
<dbReference type="EMBL" id="AP019563">
    <property type="protein sequence ID" value="BBJ31167.1"/>
    <property type="molecule type" value="Genomic_DNA"/>
</dbReference>
<dbReference type="KEGG" id="ras:RAS_02760"/>
<gene>
    <name evidence="2" type="ORF">RAS_02760</name>
</gene>
<keyword evidence="1" id="KW-1133">Transmembrane helix</keyword>
<dbReference type="AlphaFoldDB" id="A0A510GFW5"/>
<dbReference type="InterPro" id="IPR001036">
    <property type="entry name" value="Acrflvin-R"/>
</dbReference>
<dbReference type="PANTHER" id="PTHR32063:SF28">
    <property type="entry name" value="BLR2861 PROTEIN"/>
    <property type="match status" value="1"/>
</dbReference>
<organism evidence="2 3">
    <name type="scientific">Rickettsia asiatica</name>
    <dbReference type="NCBI Taxonomy" id="238800"/>
    <lineage>
        <taxon>Bacteria</taxon>
        <taxon>Pseudomonadati</taxon>
        <taxon>Pseudomonadota</taxon>
        <taxon>Alphaproteobacteria</taxon>
        <taxon>Rickettsiales</taxon>
        <taxon>Rickettsiaceae</taxon>
        <taxon>Rickettsieae</taxon>
        <taxon>Rickettsia</taxon>
        <taxon>spotted fever group</taxon>
    </lineage>
</organism>
<dbReference type="SUPFAM" id="SSF82714">
    <property type="entry name" value="Multidrug efflux transporter AcrB TolC docking domain, DN and DC subdomains"/>
    <property type="match status" value="1"/>
</dbReference>
<name>A0A510GFW5_9RICK</name>
<sequence>MKTNPIFLNVNRNLQSAMPTISIEVNRDKAYLYGMDLANIGKTVQYLLAGQQIGDFRMGNDLYDVILQFNQKDRKDISDFSKILIRAKNNNMLPLESIANITETISVKSYNHYNNSKSVTISSDLAPDEKIDDAINEINKIAAKLLDPSNTIIEYIGEIKQMREADSNMLITFVFALVFIYLVLAAQFESFTDPLLILLAVPFSITGGVLALWLAGKIALICIVISDLLL</sequence>
<feature type="transmembrane region" description="Helical" evidence="1">
    <location>
        <begin position="194"/>
        <end position="215"/>
    </location>
</feature>
<proteinExistence type="predicted"/>
<reference evidence="2 3" key="1">
    <citation type="submission" date="2019-04" db="EMBL/GenBank/DDBJ databases">
        <title>Draft genome sequence of Rickettsia asiatica Maytaro1284.</title>
        <authorList>
            <person name="Thu M."/>
            <person name="Qiu Y."/>
            <person name="Nakao R."/>
        </authorList>
    </citation>
    <scope>NUCLEOTIDE SEQUENCE [LARGE SCALE GENOMIC DNA]</scope>
    <source>
        <strain evidence="2 3">Maytaro1284</strain>
    </source>
</reference>
<dbReference type="Proteomes" id="UP000321183">
    <property type="component" value="Chromosome"/>
</dbReference>
<evidence type="ECO:0000313" key="3">
    <source>
        <dbReference type="Proteomes" id="UP000321183"/>
    </source>
</evidence>
<dbReference type="Gene3D" id="3.30.2090.10">
    <property type="entry name" value="Multidrug efflux transporter AcrB TolC docking domain, DN and DC subdomains"/>
    <property type="match status" value="1"/>
</dbReference>
<keyword evidence="3" id="KW-1185">Reference proteome</keyword>
<accession>A0A510GFW5</accession>
<evidence type="ECO:0008006" key="4">
    <source>
        <dbReference type="Google" id="ProtNLM"/>
    </source>
</evidence>
<dbReference type="SUPFAM" id="SSF82866">
    <property type="entry name" value="Multidrug efflux transporter AcrB transmembrane domain"/>
    <property type="match status" value="1"/>
</dbReference>
<dbReference type="Gene3D" id="1.20.1640.10">
    <property type="entry name" value="Multidrug efflux transporter AcrB transmembrane domain"/>
    <property type="match status" value="1"/>
</dbReference>
<dbReference type="InterPro" id="IPR027463">
    <property type="entry name" value="AcrB_DN_DC_subdom"/>
</dbReference>
<protein>
    <recommendedName>
        <fullName evidence="4">Membrane transport protein MMPL domain-containing protein</fullName>
    </recommendedName>
</protein>
<dbReference type="GO" id="GO:0042910">
    <property type="term" value="F:xenobiotic transmembrane transporter activity"/>
    <property type="evidence" value="ECO:0007669"/>
    <property type="project" value="TreeGrafter"/>
</dbReference>
<keyword evidence="1" id="KW-0812">Transmembrane</keyword>